<dbReference type="STRING" id="1005057.BUAMB_172"/>
<protein>
    <recommendedName>
        <fullName evidence="4">Protein GrpE</fullName>
    </recommendedName>
    <alternativeName>
        <fullName evidence="4">HSP-70 cofactor</fullName>
    </alternativeName>
</protein>
<evidence type="ECO:0000256" key="2">
    <source>
        <dbReference type="ARBA" id="ARBA00023016"/>
    </source>
</evidence>
<evidence type="ECO:0000256" key="3">
    <source>
        <dbReference type="ARBA" id="ARBA00023186"/>
    </source>
</evidence>
<comment type="similarity">
    <text evidence="1 4 5">Belongs to the GrpE family.</text>
</comment>
<dbReference type="HAMAP" id="MF_01151">
    <property type="entry name" value="GrpE"/>
    <property type="match status" value="1"/>
</dbReference>
<dbReference type="GO" id="GO:0051082">
    <property type="term" value="F:unfolded protein binding"/>
    <property type="evidence" value="ECO:0007669"/>
    <property type="project" value="TreeGrafter"/>
</dbReference>
<reference evidence="7 8" key="1">
    <citation type="journal article" date="2011" name="PLoS Genet.">
        <title>Sequence conservation and functional constraint on intergenic spacers in reduced genomes of the obligate symbiont buchnera.</title>
        <authorList>
            <person name="Degnan P.H."/>
            <person name="Ochman H."/>
            <person name="Moran N.A."/>
        </authorList>
    </citation>
    <scope>NUCLEOTIDE SEQUENCE [LARGE SCALE GENOMIC DNA]</scope>
    <source>
        <strain evidence="7 8">Ua</strain>
    </source>
</reference>
<accession>G2LP59</accession>
<dbReference type="SUPFAM" id="SSF58014">
    <property type="entry name" value="Coiled-coil domain of nucleotide exchange factor GrpE"/>
    <property type="match status" value="1"/>
</dbReference>
<dbReference type="PATRIC" id="fig|1005057.4.peg.163"/>
<dbReference type="GO" id="GO:0042803">
    <property type="term" value="F:protein homodimerization activity"/>
    <property type="evidence" value="ECO:0007669"/>
    <property type="project" value="InterPro"/>
</dbReference>
<dbReference type="InterPro" id="IPR000740">
    <property type="entry name" value="GrpE"/>
</dbReference>
<feature type="coiled-coil region" evidence="6">
    <location>
        <begin position="21"/>
        <end position="73"/>
    </location>
</feature>
<dbReference type="GO" id="GO:0000774">
    <property type="term" value="F:adenyl-nucleotide exchange factor activity"/>
    <property type="evidence" value="ECO:0007669"/>
    <property type="project" value="InterPro"/>
</dbReference>
<dbReference type="KEGG" id="buh:BUAMB_172"/>
<evidence type="ECO:0000313" key="8">
    <source>
        <dbReference type="Proteomes" id="UP000006139"/>
    </source>
</evidence>
<dbReference type="RefSeq" id="WP_014499900.1">
    <property type="nucleotide sequence ID" value="NC_017259.1"/>
</dbReference>
<organism evidence="7 8">
    <name type="scientific">Buchnera aphidicola str. Ua</name>
    <name type="common">Uroleucon ambrosiae</name>
    <dbReference type="NCBI Taxonomy" id="1005057"/>
    <lineage>
        <taxon>Bacteria</taxon>
        <taxon>Pseudomonadati</taxon>
        <taxon>Pseudomonadota</taxon>
        <taxon>Gammaproteobacteria</taxon>
        <taxon>Enterobacterales</taxon>
        <taxon>Erwiniaceae</taxon>
        <taxon>Buchnera</taxon>
    </lineage>
</organism>
<sequence>MKNHQDEQVLDNKKTNIKNTITCQNKKIEDLKLQLSNNQNKINDITLRKLANIENIKKNTQQQIKNIKQTELETFLKTIIPIIDSLEDIVILSNELEKKDQPLIEGIALTLQSLLNILYKLGVKIEGKKNDIFNPKLHNSILIQSSSNTPPGHIISVQKNGLTFNKILLRKAIVTISKK</sequence>
<evidence type="ECO:0000256" key="4">
    <source>
        <dbReference type="HAMAP-Rule" id="MF_01151"/>
    </source>
</evidence>
<dbReference type="EMBL" id="CP002648">
    <property type="protein sequence ID" value="AEO07996.1"/>
    <property type="molecule type" value="Genomic_DNA"/>
</dbReference>
<dbReference type="Proteomes" id="UP000006139">
    <property type="component" value="Chromosome"/>
</dbReference>
<comment type="function">
    <text evidence="4">Participates actively in the response to hyperosmotic and heat shock by preventing the aggregation of stress-denatured proteins, in association with DnaK and GrpE. It is the nucleotide exchange factor for DnaK and may function as a thermosensor. Unfolded proteins bind initially to DnaJ; upon interaction with the DnaJ-bound protein, DnaK hydrolyzes its bound ATP, resulting in the formation of a stable complex. GrpE releases ADP from DnaK; ATP binding to DnaK triggers the release of the substrate protein, thus completing the reaction cycle. Several rounds of ATP-dependent interactions between DnaJ, DnaK and GrpE are required for fully efficient folding.</text>
</comment>
<dbReference type="eggNOG" id="COG0576">
    <property type="taxonomic scope" value="Bacteria"/>
</dbReference>
<dbReference type="PRINTS" id="PR00773">
    <property type="entry name" value="GRPEPROTEIN"/>
</dbReference>
<evidence type="ECO:0000313" key="7">
    <source>
        <dbReference type="EMBL" id="AEO07996.1"/>
    </source>
</evidence>
<keyword evidence="2 4" id="KW-0346">Stress response</keyword>
<dbReference type="SUPFAM" id="SSF51064">
    <property type="entry name" value="Head domain of nucleotide exchange factor GrpE"/>
    <property type="match status" value="1"/>
</dbReference>
<gene>
    <name evidence="4 7" type="primary">grpE</name>
    <name evidence="7" type="ORF">BUAMB_172</name>
</gene>
<dbReference type="GO" id="GO:0005829">
    <property type="term" value="C:cytosol"/>
    <property type="evidence" value="ECO:0007669"/>
    <property type="project" value="TreeGrafter"/>
</dbReference>
<dbReference type="CDD" id="cd00446">
    <property type="entry name" value="GrpE"/>
    <property type="match status" value="1"/>
</dbReference>
<comment type="subcellular location">
    <subcellularLocation>
        <location evidence="4">Cytoplasm</location>
    </subcellularLocation>
</comment>
<keyword evidence="6" id="KW-0175">Coiled coil</keyword>
<dbReference type="HOGENOM" id="CLU_057217_6_0_6"/>
<keyword evidence="3 4" id="KW-0143">Chaperone</keyword>
<dbReference type="OrthoDB" id="9789811at2"/>
<dbReference type="InterPro" id="IPR013805">
    <property type="entry name" value="GrpE_CC"/>
</dbReference>
<name>G2LP59_BUCUM</name>
<dbReference type="GO" id="GO:0051087">
    <property type="term" value="F:protein-folding chaperone binding"/>
    <property type="evidence" value="ECO:0007669"/>
    <property type="project" value="InterPro"/>
</dbReference>
<dbReference type="AlphaFoldDB" id="G2LP59"/>
<dbReference type="PANTHER" id="PTHR21237:SF23">
    <property type="entry name" value="GRPE PROTEIN HOMOLOG, MITOCHONDRIAL"/>
    <property type="match status" value="1"/>
</dbReference>
<keyword evidence="4" id="KW-0963">Cytoplasm</keyword>
<dbReference type="InterPro" id="IPR009012">
    <property type="entry name" value="GrpE_head"/>
</dbReference>
<evidence type="ECO:0000256" key="5">
    <source>
        <dbReference type="RuleBase" id="RU004478"/>
    </source>
</evidence>
<dbReference type="Gene3D" id="3.90.20.20">
    <property type="match status" value="1"/>
</dbReference>
<comment type="subunit">
    <text evidence="4">Homodimer.</text>
</comment>
<evidence type="ECO:0000256" key="6">
    <source>
        <dbReference type="SAM" id="Coils"/>
    </source>
</evidence>
<dbReference type="GO" id="GO:0006457">
    <property type="term" value="P:protein folding"/>
    <property type="evidence" value="ECO:0007669"/>
    <property type="project" value="InterPro"/>
</dbReference>
<evidence type="ECO:0000256" key="1">
    <source>
        <dbReference type="ARBA" id="ARBA00009054"/>
    </source>
</evidence>
<dbReference type="Pfam" id="PF01025">
    <property type="entry name" value="GrpE"/>
    <property type="match status" value="1"/>
</dbReference>
<proteinExistence type="inferred from homology"/>
<dbReference type="PANTHER" id="PTHR21237">
    <property type="entry name" value="GRPE PROTEIN"/>
    <property type="match status" value="1"/>
</dbReference>
<dbReference type="Gene3D" id="2.30.22.10">
    <property type="entry name" value="Head domain of nucleotide exchange factor GrpE"/>
    <property type="match status" value="1"/>
</dbReference>